<proteinExistence type="predicted"/>
<keyword evidence="1" id="KW-0812">Transmembrane</keyword>
<dbReference type="Gene3D" id="2.40.160.20">
    <property type="match status" value="1"/>
</dbReference>
<evidence type="ECO:0000256" key="1">
    <source>
        <dbReference type="SAM" id="Phobius"/>
    </source>
</evidence>
<keyword evidence="1" id="KW-1133">Transmembrane helix</keyword>
<evidence type="ECO:0000313" key="3">
    <source>
        <dbReference type="EMBL" id="BCS84291.1"/>
    </source>
</evidence>
<evidence type="ECO:0000259" key="2">
    <source>
        <dbReference type="Pfam" id="PF13568"/>
    </source>
</evidence>
<keyword evidence="4" id="KW-1185">Reference proteome</keyword>
<evidence type="ECO:0000313" key="4">
    <source>
        <dbReference type="Proteomes" id="UP001319045"/>
    </source>
</evidence>
<reference evidence="3 4" key="1">
    <citation type="journal article" date="2022" name="Int. J. Syst. Evol. Microbiol.">
        <title>Prevotella herbatica sp. nov., a plant polysaccharide-decomposing anaerobic bacterium isolated from a methanogenic reactor.</title>
        <authorList>
            <person name="Uek A."/>
            <person name="Tonouchi A."/>
            <person name="Kaku N."/>
            <person name="Ueki K."/>
        </authorList>
    </citation>
    <scope>NUCLEOTIDE SEQUENCE [LARGE SCALE GENOMIC DNA]</scope>
    <source>
        <strain evidence="3 4">WR041</strain>
    </source>
</reference>
<dbReference type="InterPro" id="IPR011250">
    <property type="entry name" value="OMP/PagP_B-barrel"/>
</dbReference>
<dbReference type="Pfam" id="PF13568">
    <property type="entry name" value="OMP_b-brl_2"/>
    <property type="match status" value="1"/>
</dbReference>
<accession>A0ABM7NV36</accession>
<dbReference type="SUPFAM" id="SSF56925">
    <property type="entry name" value="OMPA-like"/>
    <property type="match status" value="1"/>
</dbReference>
<dbReference type="Proteomes" id="UP001319045">
    <property type="component" value="Chromosome"/>
</dbReference>
<feature type="transmembrane region" description="Helical" evidence="1">
    <location>
        <begin position="51"/>
        <end position="71"/>
    </location>
</feature>
<dbReference type="RefSeq" id="WP_207154476.1">
    <property type="nucleotide sequence ID" value="NZ_AP024484.1"/>
</dbReference>
<protein>
    <submittedName>
        <fullName evidence="3">Porin family protein</fullName>
    </submittedName>
</protein>
<dbReference type="EMBL" id="AP024484">
    <property type="protein sequence ID" value="BCS84291.1"/>
    <property type="molecule type" value="Genomic_DNA"/>
</dbReference>
<keyword evidence="1" id="KW-0472">Membrane</keyword>
<feature type="domain" description="Outer membrane protein beta-barrel" evidence="2">
    <location>
        <begin position="239"/>
        <end position="377"/>
    </location>
</feature>
<gene>
    <name evidence="3" type="ORF">prwr041_01840</name>
</gene>
<organism evidence="3 4">
    <name type="scientific">Prevotella herbatica</name>
    <dbReference type="NCBI Taxonomy" id="2801997"/>
    <lineage>
        <taxon>Bacteria</taxon>
        <taxon>Pseudomonadati</taxon>
        <taxon>Bacteroidota</taxon>
        <taxon>Bacteroidia</taxon>
        <taxon>Bacteroidales</taxon>
        <taxon>Prevotellaceae</taxon>
        <taxon>Prevotella</taxon>
    </lineage>
</organism>
<dbReference type="InterPro" id="IPR025665">
    <property type="entry name" value="Beta-barrel_OMP_2"/>
</dbReference>
<sequence length="415" mass="47167">MKDQWINDIKDRIRDSNRKAPESLLDDIKREMERRGIAPARSKKAHTVSMWTLRSAIAVAAMSVAFILYNYKNNYNNNDNIKIANNNKETQVNEIVKKSDNNLLNYKKKGNIILRISNNVKKGIELISKDIDANKDASINKENLIAQTTTTTKETENDTSQKKISSNKNYTGQVYNDYKYEYHHSKNHESELRVSTYYSGIMNGYSNSQNGVMLANAYYYGDSSDKMVNDNKYYAIYSNNELTTETKHHQPIKLGVSINYKINDRWSLQTGFTYSYLSSDFTINSHGEDNIKEQKLHYVGLPLSASYSIWHNNAINIYATAGGEAEKLVNGKAKTTHDANGTETYSTTENIKSNRLLFSTNAAAGIEYKADKSLSLYAEPGISYHFKNGSGIKNIYTENPFNFNLNIGIRININK</sequence>
<name>A0ABM7NV36_9BACT</name>